<evidence type="ECO:0000313" key="1">
    <source>
        <dbReference type="EMBL" id="MEE3718184.1"/>
    </source>
</evidence>
<reference evidence="1" key="1">
    <citation type="submission" date="2024-01" db="EMBL/GenBank/DDBJ databases">
        <title>Bank of Algae and Cyanobacteria of the Azores (BACA) strain genomes.</title>
        <authorList>
            <person name="Luz R."/>
            <person name="Cordeiro R."/>
            <person name="Fonseca A."/>
            <person name="Goncalves V."/>
        </authorList>
    </citation>
    <scope>NUCLEOTIDE SEQUENCE</scope>
    <source>
        <strain evidence="1">BACA0141</strain>
    </source>
</reference>
<organism evidence="1 2">
    <name type="scientific">Tumidithrix elongata BACA0141</name>
    <dbReference type="NCBI Taxonomy" id="2716417"/>
    <lineage>
        <taxon>Bacteria</taxon>
        <taxon>Bacillati</taxon>
        <taxon>Cyanobacteriota</taxon>
        <taxon>Cyanophyceae</taxon>
        <taxon>Pseudanabaenales</taxon>
        <taxon>Pseudanabaenaceae</taxon>
        <taxon>Tumidithrix</taxon>
        <taxon>Tumidithrix elongata</taxon>
    </lineage>
</organism>
<dbReference type="Proteomes" id="UP001333818">
    <property type="component" value="Unassembled WGS sequence"/>
</dbReference>
<comment type="caution">
    <text evidence="1">The sequence shown here is derived from an EMBL/GenBank/DDBJ whole genome shotgun (WGS) entry which is preliminary data.</text>
</comment>
<gene>
    <name evidence="1" type="ORF">V2H45_15695</name>
</gene>
<proteinExistence type="predicted"/>
<protein>
    <submittedName>
        <fullName evidence="1">Uncharacterized protein</fullName>
    </submittedName>
</protein>
<sequence length="44" mass="4844">MVSIALVLSLFVLAIFSSAIVHTRIFLKSRQQIDTPTGDLVDRA</sequence>
<name>A0AAW9Q2U1_9CYAN</name>
<dbReference type="RefSeq" id="WP_330484616.1">
    <property type="nucleotide sequence ID" value="NZ_JAZBJZ010000067.1"/>
</dbReference>
<evidence type="ECO:0000313" key="2">
    <source>
        <dbReference type="Proteomes" id="UP001333818"/>
    </source>
</evidence>
<accession>A0AAW9Q2U1</accession>
<keyword evidence="2" id="KW-1185">Reference proteome</keyword>
<dbReference type="EMBL" id="JAZBJZ010000067">
    <property type="protein sequence ID" value="MEE3718184.1"/>
    <property type="molecule type" value="Genomic_DNA"/>
</dbReference>
<dbReference type="AlphaFoldDB" id="A0AAW9Q2U1"/>